<comment type="caution">
    <text evidence="3">The sequence shown here is derived from an EMBL/GenBank/DDBJ whole genome shotgun (WGS) entry which is preliminary data.</text>
</comment>
<dbReference type="GO" id="GO:0031593">
    <property type="term" value="F:polyubiquitin modification-dependent protein binding"/>
    <property type="evidence" value="ECO:0007669"/>
    <property type="project" value="TreeGrafter"/>
</dbReference>
<dbReference type="Gene3D" id="3.40.50.300">
    <property type="entry name" value="P-loop containing nucleotide triphosphate hydrolases"/>
    <property type="match status" value="1"/>
</dbReference>
<keyword evidence="4" id="KW-1185">Reference proteome</keyword>
<dbReference type="GO" id="GO:0005524">
    <property type="term" value="F:ATP binding"/>
    <property type="evidence" value="ECO:0007669"/>
    <property type="project" value="InterPro"/>
</dbReference>
<dbReference type="Pfam" id="PF00004">
    <property type="entry name" value="AAA"/>
    <property type="match status" value="1"/>
</dbReference>
<accession>A0A5J9T322</accession>
<dbReference type="Gramene" id="TVU05763">
    <property type="protein sequence ID" value="TVU05763"/>
    <property type="gene ID" value="EJB05_48945"/>
</dbReference>
<dbReference type="GO" id="GO:0016887">
    <property type="term" value="F:ATP hydrolysis activity"/>
    <property type="evidence" value="ECO:0007669"/>
    <property type="project" value="InterPro"/>
</dbReference>
<dbReference type="Proteomes" id="UP000324897">
    <property type="component" value="Unassembled WGS sequence"/>
</dbReference>
<dbReference type="PANTHER" id="PTHR23077:SF200">
    <property type="entry name" value="CELL DIVISION CONTROL PROTEIN 48 HOMOLOG E"/>
    <property type="match status" value="1"/>
</dbReference>
<dbReference type="GO" id="GO:0051228">
    <property type="term" value="P:mitotic spindle disassembly"/>
    <property type="evidence" value="ECO:0007669"/>
    <property type="project" value="TreeGrafter"/>
</dbReference>
<feature type="domain" description="ATPase AAA-type core" evidence="2">
    <location>
        <begin position="182"/>
        <end position="231"/>
    </location>
</feature>
<dbReference type="GO" id="GO:0030970">
    <property type="term" value="P:retrograde protein transport, ER to cytosol"/>
    <property type="evidence" value="ECO:0007669"/>
    <property type="project" value="TreeGrafter"/>
</dbReference>
<dbReference type="InterPro" id="IPR003959">
    <property type="entry name" value="ATPase_AAA_core"/>
</dbReference>
<feature type="region of interest" description="Disordered" evidence="1">
    <location>
        <begin position="1"/>
        <end position="84"/>
    </location>
</feature>
<evidence type="ECO:0000259" key="2">
    <source>
        <dbReference type="Pfam" id="PF00004"/>
    </source>
</evidence>
<dbReference type="InterPro" id="IPR050168">
    <property type="entry name" value="AAA_ATPase_domain"/>
</dbReference>
<evidence type="ECO:0000313" key="3">
    <source>
        <dbReference type="EMBL" id="TVU05763.1"/>
    </source>
</evidence>
<dbReference type="EMBL" id="RWGY01000051">
    <property type="protein sequence ID" value="TVU05763.1"/>
    <property type="molecule type" value="Genomic_DNA"/>
</dbReference>
<feature type="non-terminal residue" evidence="3">
    <location>
        <position position="231"/>
    </location>
</feature>
<feature type="non-terminal residue" evidence="3">
    <location>
        <position position="1"/>
    </location>
</feature>
<protein>
    <recommendedName>
        <fullName evidence="2">ATPase AAA-type core domain-containing protein</fullName>
    </recommendedName>
</protein>
<feature type="compositionally biased region" description="Low complexity" evidence="1">
    <location>
        <begin position="45"/>
        <end position="77"/>
    </location>
</feature>
<gene>
    <name evidence="3" type="ORF">EJB05_48945</name>
</gene>
<dbReference type="GO" id="GO:0005634">
    <property type="term" value="C:nucleus"/>
    <property type="evidence" value="ECO:0007669"/>
    <property type="project" value="TreeGrafter"/>
</dbReference>
<dbReference type="InterPro" id="IPR027417">
    <property type="entry name" value="P-loop_NTPase"/>
</dbReference>
<proteinExistence type="predicted"/>
<dbReference type="OrthoDB" id="429235at2759"/>
<dbReference type="GO" id="GO:0034098">
    <property type="term" value="C:VCP-NPL4-UFD1 AAA ATPase complex"/>
    <property type="evidence" value="ECO:0007669"/>
    <property type="project" value="TreeGrafter"/>
</dbReference>
<dbReference type="GO" id="GO:0097352">
    <property type="term" value="P:autophagosome maturation"/>
    <property type="evidence" value="ECO:0007669"/>
    <property type="project" value="TreeGrafter"/>
</dbReference>
<dbReference type="PANTHER" id="PTHR23077">
    <property type="entry name" value="AAA-FAMILY ATPASE"/>
    <property type="match status" value="1"/>
</dbReference>
<dbReference type="GO" id="GO:0005829">
    <property type="term" value="C:cytosol"/>
    <property type="evidence" value="ECO:0007669"/>
    <property type="project" value="TreeGrafter"/>
</dbReference>
<name>A0A5J9T322_9POAL</name>
<feature type="compositionally biased region" description="Basic residues" evidence="1">
    <location>
        <begin position="26"/>
        <end position="36"/>
    </location>
</feature>
<dbReference type="SUPFAM" id="SSF52540">
    <property type="entry name" value="P-loop containing nucleoside triphosphate hydrolases"/>
    <property type="match status" value="1"/>
</dbReference>
<evidence type="ECO:0000256" key="1">
    <source>
        <dbReference type="SAM" id="MobiDB-lite"/>
    </source>
</evidence>
<evidence type="ECO:0000313" key="4">
    <source>
        <dbReference type="Proteomes" id="UP000324897"/>
    </source>
</evidence>
<organism evidence="3 4">
    <name type="scientific">Eragrostis curvula</name>
    <name type="common">weeping love grass</name>
    <dbReference type="NCBI Taxonomy" id="38414"/>
    <lineage>
        <taxon>Eukaryota</taxon>
        <taxon>Viridiplantae</taxon>
        <taxon>Streptophyta</taxon>
        <taxon>Embryophyta</taxon>
        <taxon>Tracheophyta</taxon>
        <taxon>Spermatophyta</taxon>
        <taxon>Magnoliopsida</taxon>
        <taxon>Liliopsida</taxon>
        <taxon>Poales</taxon>
        <taxon>Poaceae</taxon>
        <taxon>PACMAD clade</taxon>
        <taxon>Chloridoideae</taxon>
        <taxon>Eragrostideae</taxon>
        <taxon>Eragrostidinae</taxon>
        <taxon>Eragrostis</taxon>
    </lineage>
</organism>
<dbReference type="AlphaFoldDB" id="A0A5J9T322"/>
<sequence>GVGGGDQRIGRDHDLAAGAATSSARVPRRCRVRAHTGARTSGTGRASTFSSSTTPSRASPGTSSRRTASPTSPTRTARPVRKGDLFLVRGGMRSVDRVQGRGQDIEPAGGEYCIVAPERDRGLLRRRVASEAGGRGEARRSRSATTMWAGRMRKQLGQIRELSCRSGTRSCSSPSIDVKPPKGKTLIARAVANETGAFFFLINYPEIMSKMTGESESNLRKAFEEAEKNAP</sequence>
<reference evidence="3 4" key="1">
    <citation type="journal article" date="2019" name="Sci. Rep.">
        <title>A high-quality genome of Eragrostis curvula grass provides insights into Poaceae evolution and supports new strategies to enhance forage quality.</title>
        <authorList>
            <person name="Carballo J."/>
            <person name="Santos B.A.C.M."/>
            <person name="Zappacosta D."/>
            <person name="Garbus I."/>
            <person name="Selva J.P."/>
            <person name="Gallo C.A."/>
            <person name="Diaz A."/>
            <person name="Albertini E."/>
            <person name="Caccamo M."/>
            <person name="Echenique V."/>
        </authorList>
    </citation>
    <scope>NUCLEOTIDE SEQUENCE [LARGE SCALE GENOMIC DNA]</scope>
    <source>
        <strain evidence="4">cv. Victoria</strain>
        <tissue evidence="3">Leaf</tissue>
    </source>
</reference>